<dbReference type="SUPFAM" id="SSF103473">
    <property type="entry name" value="MFS general substrate transporter"/>
    <property type="match status" value="1"/>
</dbReference>
<comment type="caution">
    <text evidence="8">The sequence shown here is derived from an EMBL/GenBank/DDBJ whole genome shotgun (WGS) entry which is preliminary data.</text>
</comment>
<dbReference type="PANTHER" id="PTHR42718:SF9">
    <property type="entry name" value="MAJOR FACILITATOR SUPERFAMILY MULTIDRUG TRANSPORTER MFSC"/>
    <property type="match status" value="1"/>
</dbReference>
<dbReference type="RefSeq" id="WP_204117958.1">
    <property type="nucleotide sequence ID" value="NZ_BOLV01000001.1"/>
</dbReference>
<keyword evidence="4 6" id="KW-1133">Transmembrane helix</keyword>
<name>A0ABW4BCE3_9LACO</name>
<feature type="domain" description="Major facilitator superfamily (MFS) profile" evidence="7">
    <location>
        <begin position="16"/>
        <end position="456"/>
    </location>
</feature>
<feature type="transmembrane region" description="Helical" evidence="6">
    <location>
        <begin position="172"/>
        <end position="194"/>
    </location>
</feature>
<keyword evidence="5 6" id="KW-0472">Membrane</keyword>
<dbReference type="Gene3D" id="1.20.1250.20">
    <property type="entry name" value="MFS general substrate transporter like domains"/>
    <property type="match status" value="2"/>
</dbReference>
<feature type="transmembrane region" description="Helical" evidence="6">
    <location>
        <begin position="143"/>
        <end position="166"/>
    </location>
</feature>
<sequence length="456" mass="48286">MAKSVQSAPQHSQAAFIATLLTGTFAMSISQSSLSTAYPAFMRSFNLSASTVAWLTTGFMLMMSLMIPVSPWLLNNVPFKRLFQAVIVIFALGTALCIWAPSFTLLMVGRLLEAIAVGIIFPSYQTVLLSITPRASRGRTMGIAGLVMGSALAVGPIISGVLLTWFPWRALFTLFLIVSLVVLAAASFTIHNVMPQRLTPLDWLSVGLAASFPALLYVLTEATHSGMSALLWVILVLAVAAAVWFIHRQLHAAKPLLQLRVFATLLFTKAVLMTGISYIALIVTTIVMPLYFQQVLRVSPLISGLALVPAALLLSLLNPRAGRLLDQIGPRRTIVIGMSLIIVGFLLLGLLVGHMPLPVAIFGAMLTEAGNAFVMMPATTAGANALPNALISDGTAAVTTVRQLLGSSGVAIATLILTQVQLATGSVLTAFTATFLTFAGVGVVGLLLGLTLPDHR</sequence>
<dbReference type="Pfam" id="PF07690">
    <property type="entry name" value="MFS_1"/>
    <property type="match status" value="1"/>
</dbReference>
<reference evidence="9" key="1">
    <citation type="journal article" date="2019" name="Int. J. Syst. Evol. Microbiol.">
        <title>The Global Catalogue of Microorganisms (GCM) 10K type strain sequencing project: providing services to taxonomists for standard genome sequencing and annotation.</title>
        <authorList>
            <consortium name="The Broad Institute Genomics Platform"/>
            <consortium name="The Broad Institute Genome Sequencing Center for Infectious Disease"/>
            <person name="Wu L."/>
            <person name="Ma J."/>
        </authorList>
    </citation>
    <scope>NUCLEOTIDE SEQUENCE [LARGE SCALE GENOMIC DNA]</scope>
    <source>
        <strain evidence="9">CCM 9110</strain>
    </source>
</reference>
<feature type="transmembrane region" description="Helical" evidence="6">
    <location>
        <begin position="333"/>
        <end position="352"/>
    </location>
</feature>
<feature type="transmembrane region" description="Helical" evidence="6">
    <location>
        <begin position="86"/>
        <end position="108"/>
    </location>
</feature>
<evidence type="ECO:0000256" key="6">
    <source>
        <dbReference type="SAM" id="Phobius"/>
    </source>
</evidence>
<evidence type="ECO:0000259" key="7">
    <source>
        <dbReference type="PROSITE" id="PS50850"/>
    </source>
</evidence>
<feature type="transmembrane region" description="Helical" evidence="6">
    <location>
        <begin position="298"/>
        <end position="317"/>
    </location>
</feature>
<accession>A0ABW4BCE3</accession>
<comment type="subcellular location">
    <subcellularLocation>
        <location evidence="1">Cell membrane</location>
        <topology evidence="1">Multi-pass membrane protein</topology>
    </subcellularLocation>
</comment>
<feature type="transmembrane region" description="Helical" evidence="6">
    <location>
        <begin position="428"/>
        <end position="452"/>
    </location>
</feature>
<evidence type="ECO:0000256" key="2">
    <source>
        <dbReference type="ARBA" id="ARBA00022448"/>
    </source>
</evidence>
<dbReference type="InterPro" id="IPR036259">
    <property type="entry name" value="MFS_trans_sf"/>
</dbReference>
<proteinExistence type="predicted"/>
<feature type="transmembrane region" description="Helical" evidence="6">
    <location>
        <begin position="114"/>
        <end position="131"/>
    </location>
</feature>
<feature type="transmembrane region" description="Helical" evidence="6">
    <location>
        <begin position="372"/>
        <end position="391"/>
    </location>
</feature>
<feature type="transmembrane region" description="Helical" evidence="6">
    <location>
        <begin position="201"/>
        <end position="220"/>
    </location>
</feature>
<evidence type="ECO:0000313" key="9">
    <source>
        <dbReference type="Proteomes" id="UP001597199"/>
    </source>
</evidence>
<feature type="transmembrane region" description="Helical" evidence="6">
    <location>
        <begin position="266"/>
        <end position="292"/>
    </location>
</feature>
<evidence type="ECO:0000256" key="3">
    <source>
        <dbReference type="ARBA" id="ARBA00022692"/>
    </source>
</evidence>
<dbReference type="Proteomes" id="UP001597199">
    <property type="component" value="Unassembled WGS sequence"/>
</dbReference>
<evidence type="ECO:0000256" key="4">
    <source>
        <dbReference type="ARBA" id="ARBA00022989"/>
    </source>
</evidence>
<feature type="transmembrane region" description="Helical" evidence="6">
    <location>
        <begin position="403"/>
        <end position="422"/>
    </location>
</feature>
<gene>
    <name evidence="8" type="ORF">ACFQ41_02460</name>
</gene>
<keyword evidence="9" id="KW-1185">Reference proteome</keyword>
<keyword evidence="2" id="KW-0813">Transport</keyword>
<evidence type="ECO:0000313" key="8">
    <source>
        <dbReference type="EMBL" id="MFD1398166.1"/>
    </source>
</evidence>
<dbReference type="EMBL" id="JBHTOA010000016">
    <property type="protein sequence ID" value="MFD1398166.1"/>
    <property type="molecule type" value="Genomic_DNA"/>
</dbReference>
<dbReference type="InterPro" id="IPR020846">
    <property type="entry name" value="MFS_dom"/>
</dbReference>
<feature type="transmembrane region" description="Helical" evidence="6">
    <location>
        <begin position="53"/>
        <end position="74"/>
    </location>
</feature>
<dbReference type="PANTHER" id="PTHR42718">
    <property type="entry name" value="MAJOR FACILITATOR SUPERFAMILY MULTIDRUG TRANSPORTER MFSC"/>
    <property type="match status" value="1"/>
</dbReference>
<evidence type="ECO:0000256" key="1">
    <source>
        <dbReference type="ARBA" id="ARBA00004651"/>
    </source>
</evidence>
<protein>
    <submittedName>
        <fullName evidence="8">MFS transporter</fullName>
    </submittedName>
</protein>
<dbReference type="PROSITE" id="PS50850">
    <property type="entry name" value="MFS"/>
    <property type="match status" value="1"/>
</dbReference>
<feature type="transmembrane region" description="Helical" evidence="6">
    <location>
        <begin position="226"/>
        <end position="246"/>
    </location>
</feature>
<organism evidence="8 9">
    <name type="scientific">Lacticaseibacillus suilingensis</name>
    <dbReference type="NCBI Taxonomy" id="2799577"/>
    <lineage>
        <taxon>Bacteria</taxon>
        <taxon>Bacillati</taxon>
        <taxon>Bacillota</taxon>
        <taxon>Bacilli</taxon>
        <taxon>Lactobacillales</taxon>
        <taxon>Lactobacillaceae</taxon>
        <taxon>Lacticaseibacillus</taxon>
    </lineage>
</organism>
<evidence type="ECO:0000256" key="5">
    <source>
        <dbReference type="ARBA" id="ARBA00023136"/>
    </source>
</evidence>
<dbReference type="InterPro" id="IPR011701">
    <property type="entry name" value="MFS"/>
</dbReference>
<keyword evidence="3 6" id="KW-0812">Transmembrane</keyword>